<dbReference type="InterPro" id="IPR003609">
    <property type="entry name" value="Pan_app"/>
</dbReference>
<dbReference type="Gene3D" id="3.50.4.10">
    <property type="entry name" value="Hepatocyte Growth Factor"/>
    <property type="match status" value="1"/>
</dbReference>
<gene>
    <name evidence="1" type="ORF">CGI_10019120</name>
</gene>
<dbReference type="AlphaFoldDB" id="K1R5R6"/>
<dbReference type="EMBL" id="JH817473">
    <property type="protein sequence ID" value="EKC38884.1"/>
    <property type="molecule type" value="Genomic_DNA"/>
</dbReference>
<reference evidence="1" key="1">
    <citation type="journal article" date="2012" name="Nature">
        <title>The oyster genome reveals stress adaptation and complexity of shell formation.</title>
        <authorList>
            <person name="Zhang G."/>
            <person name="Fang X."/>
            <person name="Guo X."/>
            <person name="Li L."/>
            <person name="Luo R."/>
            <person name="Xu F."/>
            <person name="Yang P."/>
            <person name="Zhang L."/>
            <person name="Wang X."/>
            <person name="Qi H."/>
            <person name="Xiong Z."/>
            <person name="Que H."/>
            <person name="Xie Y."/>
            <person name="Holland P.W."/>
            <person name="Paps J."/>
            <person name="Zhu Y."/>
            <person name="Wu F."/>
            <person name="Chen Y."/>
            <person name="Wang J."/>
            <person name="Peng C."/>
            <person name="Meng J."/>
            <person name="Yang L."/>
            <person name="Liu J."/>
            <person name="Wen B."/>
            <person name="Zhang N."/>
            <person name="Huang Z."/>
            <person name="Zhu Q."/>
            <person name="Feng Y."/>
            <person name="Mount A."/>
            <person name="Hedgecock D."/>
            <person name="Xu Z."/>
            <person name="Liu Y."/>
            <person name="Domazet-Loso T."/>
            <person name="Du Y."/>
            <person name="Sun X."/>
            <person name="Zhang S."/>
            <person name="Liu B."/>
            <person name="Cheng P."/>
            <person name="Jiang X."/>
            <person name="Li J."/>
            <person name="Fan D."/>
            <person name="Wang W."/>
            <person name="Fu W."/>
            <person name="Wang T."/>
            <person name="Wang B."/>
            <person name="Zhang J."/>
            <person name="Peng Z."/>
            <person name="Li Y."/>
            <person name="Li N."/>
            <person name="Wang J."/>
            <person name="Chen M."/>
            <person name="He Y."/>
            <person name="Tan F."/>
            <person name="Song X."/>
            <person name="Zheng Q."/>
            <person name="Huang R."/>
            <person name="Yang H."/>
            <person name="Du X."/>
            <person name="Chen L."/>
            <person name="Yang M."/>
            <person name="Gaffney P.M."/>
            <person name="Wang S."/>
            <person name="Luo L."/>
            <person name="She Z."/>
            <person name="Ming Y."/>
            <person name="Huang W."/>
            <person name="Zhang S."/>
            <person name="Huang B."/>
            <person name="Zhang Y."/>
            <person name="Qu T."/>
            <person name="Ni P."/>
            <person name="Miao G."/>
            <person name="Wang J."/>
            <person name="Wang Q."/>
            <person name="Steinberg C.E."/>
            <person name="Wang H."/>
            <person name="Li N."/>
            <person name="Qian L."/>
            <person name="Zhang G."/>
            <person name="Li Y."/>
            <person name="Yang H."/>
            <person name="Liu X."/>
            <person name="Wang J."/>
            <person name="Yin Y."/>
            <person name="Wang J."/>
        </authorList>
    </citation>
    <scope>NUCLEOTIDE SEQUENCE [LARGE SCALE GENOMIC DNA]</scope>
    <source>
        <strain evidence="1">05x7-T-G4-1.051#20</strain>
    </source>
</reference>
<dbReference type="InParanoid" id="K1R5R6"/>
<evidence type="ECO:0000313" key="1">
    <source>
        <dbReference type="EMBL" id="EKC38884.1"/>
    </source>
</evidence>
<dbReference type="HOGENOM" id="CLU_2673504_0_0_1"/>
<dbReference type="PROSITE" id="PS50948">
    <property type="entry name" value="PAN"/>
    <property type="match status" value="1"/>
</dbReference>
<dbReference type="Pfam" id="PF00024">
    <property type="entry name" value="PAN_1"/>
    <property type="match status" value="1"/>
</dbReference>
<accession>K1R5R6</accession>
<name>K1R5R6_MAGGI</name>
<protein>
    <submittedName>
        <fullName evidence="1">Uncharacterized protein</fullName>
    </submittedName>
</protein>
<sequence>MGKKMCVRECQSYPGRCKSVNYNRVHLSCDLNTESATDKPEAILDREGSTYIEILTSGINKSVIGVPGAAMNSEI</sequence>
<organism evidence="1">
    <name type="scientific">Magallana gigas</name>
    <name type="common">Pacific oyster</name>
    <name type="synonym">Crassostrea gigas</name>
    <dbReference type="NCBI Taxonomy" id="29159"/>
    <lineage>
        <taxon>Eukaryota</taxon>
        <taxon>Metazoa</taxon>
        <taxon>Spiralia</taxon>
        <taxon>Lophotrochozoa</taxon>
        <taxon>Mollusca</taxon>
        <taxon>Bivalvia</taxon>
        <taxon>Autobranchia</taxon>
        <taxon>Pteriomorphia</taxon>
        <taxon>Ostreida</taxon>
        <taxon>Ostreoidea</taxon>
        <taxon>Ostreidae</taxon>
        <taxon>Magallana</taxon>
    </lineage>
</organism>
<proteinExistence type="predicted"/>
<dbReference type="SUPFAM" id="SSF57414">
    <property type="entry name" value="Hairpin loop containing domain-like"/>
    <property type="match status" value="1"/>
</dbReference>